<gene>
    <name evidence="4" type="ORF">ABM479_35565</name>
</gene>
<keyword evidence="4" id="KW-0614">Plasmid</keyword>
<dbReference type="RefSeq" id="WP_349963474.1">
    <property type="nucleotide sequence ID" value="NZ_CP157965.1"/>
</dbReference>
<dbReference type="InterPro" id="IPR035437">
    <property type="entry name" value="SNase_OB-fold_sf"/>
</dbReference>
<dbReference type="EMBL" id="CP157965">
    <property type="protein sequence ID" value="XBT98163.1"/>
    <property type="molecule type" value="Genomic_DNA"/>
</dbReference>
<dbReference type="InterPro" id="IPR016071">
    <property type="entry name" value="Staphylococal_nuclease_OB-fold"/>
</dbReference>
<name>A0AAU7S6T0_9HYPH</name>
<evidence type="ECO:0000259" key="3">
    <source>
        <dbReference type="PROSITE" id="PS50830"/>
    </source>
</evidence>
<evidence type="ECO:0000256" key="2">
    <source>
        <dbReference type="SAM" id="Phobius"/>
    </source>
</evidence>
<feature type="region of interest" description="Disordered" evidence="1">
    <location>
        <begin position="63"/>
        <end position="84"/>
    </location>
</feature>
<dbReference type="Pfam" id="PF00565">
    <property type="entry name" value="SNase"/>
    <property type="match status" value="1"/>
</dbReference>
<protein>
    <submittedName>
        <fullName evidence="4">Thermonuclease family protein</fullName>
    </submittedName>
</protein>
<geneLocation type="plasmid" evidence="4">
    <name>unnamed5</name>
</geneLocation>
<organism evidence="4">
    <name type="scientific">Rhizobium sp. ZPR3</name>
    <dbReference type="NCBI Taxonomy" id="3158967"/>
    <lineage>
        <taxon>Bacteria</taxon>
        <taxon>Pseudomonadati</taxon>
        <taxon>Pseudomonadota</taxon>
        <taxon>Alphaproteobacteria</taxon>
        <taxon>Hyphomicrobiales</taxon>
        <taxon>Rhizobiaceae</taxon>
        <taxon>Rhizobium/Agrobacterium group</taxon>
        <taxon>Rhizobium</taxon>
    </lineage>
</organism>
<dbReference type="PROSITE" id="PS50830">
    <property type="entry name" value="TNASE_3"/>
    <property type="match status" value="1"/>
</dbReference>
<dbReference type="SUPFAM" id="SSF50199">
    <property type="entry name" value="Staphylococcal nuclease"/>
    <property type="match status" value="1"/>
</dbReference>
<keyword evidence="2" id="KW-0472">Membrane</keyword>
<proteinExistence type="predicted"/>
<accession>A0AAU7S6T0</accession>
<dbReference type="Gene3D" id="2.40.50.90">
    <property type="match status" value="1"/>
</dbReference>
<keyword evidence="2" id="KW-0812">Transmembrane</keyword>
<keyword evidence="2" id="KW-1133">Transmembrane helix</keyword>
<feature type="domain" description="TNase-like" evidence="3">
    <location>
        <begin position="145"/>
        <end position="242"/>
    </location>
</feature>
<reference evidence="4" key="1">
    <citation type="submission" date="2024-06" db="EMBL/GenBank/DDBJ databases">
        <authorList>
            <person name="Li T."/>
            <person name="Gao R."/>
        </authorList>
    </citation>
    <scope>NUCLEOTIDE SEQUENCE</scope>
    <source>
        <strain evidence="4">ZPR3</strain>
        <plasmid evidence="4">unnamed5</plasmid>
    </source>
</reference>
<evidence type="ECO:0000256" key="1">
    <source>
        <dbReference type="SAM" id="MobiDB-lite"/>
    </source>
</evidence>
<dbReference type="AlphaFoldDB" id="A0AAU7S6T0"/>
<feature type="transmembrane region" description="Helical" evidence="2">
    <location>
        <begin position="98"/>
        <end position="122"/>
    </location>
</feature>
<evidence type="ECO:0000313" key="4">
    <source>
        <dbReference type="EMBL" id="XBT98163.1"/>
    </source>
</evidence>
<sequence>MLDEIEITLFRNRIDDILRNGQPTRWQRQFLYDMQQKFVHYGVRTRLTEKQLSMLRRLTDPPSTSVVQLAQRRPPSPIATQRKSQRRSYGYRSLQVKAVLFLVLLMAVLVNSVFYGGISFLWPSSGSEHTSIELTSQFAIQSFSITDGDTIRMDDGTRVRLVGFNAPEVFHPRCSREAVLGNKATERVKQLVASGSSTVTKVECSCKPGTEGTDRCNYGRSCGILKVDGKEVGQTLIAEGLAVSFVCGRTGCPSTPSPWCG</sequence>